<evidence type="ECO:0000313" key="2">
    <source>
        <dbReference type="EMBL" id="KAG2273166.1"/>
    </source>
</evidence>
<dbReference type="Pfam" id="PF08268">
    <property type="entry name" value="FBA_3"/>
    <property type="match status" value="1"/>
</dbReference>
<dbReference type="OrthoDB" id="1028232at2759"/>
<sequence>MACPCVNNAYISVDHQVLTLGVKRLSWRKIQCCIPHLPSSCKPICISGVLYYKAGAPGMSIVESMVVCFDLRTEKFSSVKFLGTSSKAPTPTLVNFNGKLGLLMSGDSSCVNLSRTTTSFELWVLRDAAKHEWSKHVYVLPPSWENVVTEAMLITGMIGNEIVLSPGYQNGPFYVIYYNVESKKITKVGVQGMEVFQGKYVETYLTYCENVKLF</sequence>
<dbReference type="InterPro" id="IPR013187">
    <property type="entry name" value="F-box-assoc_dom_typ3"/>
</dbReference>
<feature type="domain" description="F-box associated beta-propeller type 3" evidence="1">
    <location>
        <begin position="9"/>
        <end position="196"/>
    </location>
</feature>
<reference evidence="2 3" key="1">
    <citation type="submission" date="2020-02" db="EMBL/GenBank/DDBJ databases">
        <authorList>
            <person name="Ma Q."/>
            <person name="Huang Y."/>
            <person name="Song X."/>
            <person name="Pei D."/>
        </authorList>
    </citation>
    <scope>NUCLEOTIDE SEQUENCE [LARGE SCALE GENOMIC DNA]</scope>
    <source>
        <strain evidence="2">Sxm20200214</strain>
        <tissue evidence="2">Leaf</tissue>
    </source>
</reference>
<proteinExistence type="predicted"/>
<accession>A0A8X7UD44</accession>
<dbReference type="Proteomes" id="UP000886595">
    <property type="component" value="Unassembled WGS sequence"/>
</dbReference>
<dbReference type="AlphaFoldDB" id="A0A8X7UD44"/>
<gene>
    <name evidence="2" type="ORF">Bca52824_067721</name>
</gene>
<dbReference type="NCBIfam" id="TIGR01640">
    <property type="entry name" value="F_box_assoc_1"/>
    <property type="match status" value="1"/>
</dbReference>
<evidence type="ECO:0000259" key="1">
    <source>
        <dbReference type="Pfam" id="PF08268"/>
    </source>
</evidence>
<name>A0A8X7UD44_BRACI</name>
<organism evidence="2 3">
    <name type="scientific">Brassica carinata</name>
    <name type="common">Ethiopian mustard</name>
    <name type="synonym">Abyssinian cabbage</name>
    <dbReference type="NCBI Taxonomy" id="52824"/>
    <lineage>
        <taxon>Eukaryota</taxon>
        <taxon>Viridiplantae</taxon>
        <taxon>Streptophyta</taxon>
        <taxon>Embryophyta</taxon>
        <taxon>Tracheophyta</taxon>
        <taxon>Spermatophyta</taxon>
        <taxon>Magnoliopsida</taxon>
        <taxon>eudicotyledons</taxon>
        <taxon>Gunneridae</taxon>
        <taxon>Pentapetalae</taxon>
        <taxon>rosids</taxon>
        <taxon>malvids</taxon>
        <taxon>Brassicales</taxon>
        <taxon>Brassicaceae</taxon>
        <taxon>Brassiceae</taxon>
        <taxon>Brassica</taxon>
    </lineage>
</organism>
<dbReference type="PANTHER" id="PTHR31111">
    <property type="entry name" value="BNAA05G37150D PROTEIN-RELATED"/>
    <property type="match status" value="1"/>
</dbReference>
<protein>
    <recommendedName>
        <fullName evidence="1">F-box associated beta-propeller type 3 domain-containing protein</fullName>
    </recommendedName>
</protein>
<dbReference type="InterPro" id="IPR017451">
    <property type="entry name" value="F-box-assoc_interact_dom"/>
</dbReference>
<comment type="caution">
    <text evidence="2">The sequence shown here is derived from an EMBL/GenBank/DDBJ whole genome shotgun (WGS) entry which is preliminary data.</text>
</comment>
<dbReference type="PANTHER" id="PTHR31111:SF113">
    <property type="entry name" value="F-BOX ASSOCIATED UBIQUITINATION EFFECTOR FAMILY PROTEIN"/>
    <property type="match status" value="1"/>
</dbReference>
<keyword evidence="3" id="KW-1185">Reference proteome</keyword>
<evidence type="ECO:0000313" key="3">
    <source>
        <dbReference type="Proteomes" id="UP000886595"/>
    </source>
</evidence>
<dbReference type="EMBL" id="JAAMPC010000013">
    <property type="protein sequence ID" value="KAG2273166.1"/>
    <property type="molecule type" value="Genomic_DNA"/>
</dbReference>